<evidence type="ECO:0000313" key="2">
    <source>
        <dbReference type="EMBL" id="OTN67272.1"/>
    </source>
</evidence>
<organism evidence="2 3">
    <name type="scientific">Plasmodium knowlesi</name>
    <dbReference type="NCBI Taxonomy" id="5850"/>
    <lineage>
        <taxon>Eukaryota</taxon>
        <taxon>Sar</taxon>
        <taxon>Alveolata</taxon>
        <taxon>Apicomplexa</taxon>
        <taxon>Aconoidasida</taxon>
        <taxon>Haemosporida</taxon>
        <taxon>Plasmodiidae</taxon>
        <taxon>Plasmodium</taxon>
        <taxon>Plasmodium (Plasmodium)</taxon>
    </lineage>
</organism>
<reference evidence="2 3" key="1">
    <citation type="submission" date="2017-05" db="EMBL/GenBank/DDBJ databases">
        <title>PacBio assembly of a Plasmodium knowlesi genome sequence with Hi-C correction and manual annotation of the SICAvar gene family.</title>
        <authorList>
            <person name="Lapp S.A."/>
            <person name="Geraldo J.A."/>
            <person name="Chien J.-T."/>
            <person name="Ay F."/>
            <person name="Pakala S.B."/>
            <person name="Batugedara G."/>
            <person name="Humphrey J.C."/>
            <person name="Debarry J.D."/>
            <person name="Le Roch K.G."/>
            <person name="Galinski M.R."/>
            <person name="Kissinger J.C."/>
        </authorList>
    </citation>
    <scope>NUCLEOTIDE SEQUENCE [LARGE SCALE GENOMIC DNA]</scope>
    <source>
        <strain evidence="3">Malayan Strain Pk1 (A+)</strain>
    </source>
</reference>
<accession>A0A1Y3DRF8</accession>
<feature type="compositionally biased region" description="Low complexity" evidence="1">
    <location>
        <begin position="789"/>
        <end position="801"/>
    </location>
</feature>
<dbReference type="eggNOG" id="ENOG502QXDA">
    <property type="taxonomic scope" value="Eukaryota"/>
</dbReference>
<dbReference type="VEuPathDB" id="PlasmoDB:PKNH_0718400"/>
<feature type="region of interest" description="Disordered" evidence="1">
    <location>
        <begin position="1372"/>
        <end position="1411"/>
    </location>
</feature>
<evidence type="ECO:0000256" key="1">
    <source>
        <dbReference type="SAM" id="MobiDB-lite"/>
    </source>
</evidence>
<feature type="compositionally biased region" description="Basic and acidic residues" evidence="1">
    <location>
        <begin position="1372"/>
        <end position="1409"/>
    </location>
</feature>
<proteinExistence type="predicted"/>
<dbReference type="OrthoDB" id="377415at2759"/>
<sequence>MMFNESNTNSRGLVNKWCMPKGDYSSSSSSDTPGGLYQWGKEEDERDNTNLMQNTLYLFNHIKNDKYIFSKIIENVITFLNKLKEENKYYEFLFSYSTFLKKYGPLAHYTSFKKVIETINQLNIIEVCISFNFSNDSIFQTLLSSYLELNLNEANNIYNILLELTNVVIDGYAIWEEQNTGDSNFVDILISQCELKYISREEINKWFSYVKQNEDNYSHVLFSLIDFCLNLINHVHCSLAEGSVTSVASVTPVTSVASVTPVESVAYAEYVNELVVLRRSPSPCSREAHHNEHAERQSEKLTTDERDEEVRRENTELSLYSPNDVTSESDNKKERATKLTTYVKDTPGHIYICTFGENVVCMKNGDNQKEHIHDITMNKDRNKFVYEIKSRNTNLYILKILVCIILKALKVAHHLNQDLLKNLFSFFNKILRDIIKCIYEKNDVLFLNLFFTDILKTIHVLISFYNENIEQTPKRTMLFYKCFNKVIDQVCIYLHNKTFFRDMFLGRVEESTHLGKSLQKYAHNFKETCYMLFCLFYAILEKLNRVNNEIFLFFCCVLDAEEEGVLEPRRVNESASQSTEPCMVKSLYRTLCLNRKFLHKCRKDLGGKSINRIINIFIFLEKKINKYFFFFKYIFGYVWNRFSKGALNSEGRASRVHPSSKSDYLTARRRWPLGKPPNKLQTVMKRIKYVLLDMFTKYTKLLMAYRFHFPRFKHAENEKEPFRDEFLMYMKSIEWVLFSIFVYSPNGVLTKLNGYATESGKLIKLAHGGRSQFSAFNRDLYCFSDGKYSVPSDSSSGTSNGASGGTSIGRSNWVERYPCVGDSPDNSDSDCHGKNSQMMSESYPPNDEWGARPCDFIVLNALCIIYANIMEELTSHRYRYVYFKQCLVHAEFMKKLRLVLLGIAGSGWNGGNAATRGEAQVSIDMGIDGGRHHFEYYFDFPYELLCVIIIRQLKFFSNDTLVCYTICTAMVEFLFYISSSMNPYFFTMSRRLWTILGHQINKNEETMALKMLTKIFFHILSGRRKEDTVLRSRNERLFTQSIFNNDQQHLLLSFLRKQFFVNDVGKNYIFFYGTLLRGIQSEELVLGVMEFFFGSFHVHLQYTLNVLVRFLNLYERGVDASAREAMSDKMSEATAQVNDEATAQVNYEATAQVNYEATAQVTSQLNDEEAIGPSGKGEGSSALEVPLSVNREGTSEPMEEDNIISLYVYFDLVNVFPANFLTIISDINLMREIQKTILFFTYVNDEYKLLEQREEEHKHMLMVKRIKRTGMQYYHSSAKIYFPLVISSLISHYLIFILRDVKSRIPCRIICNFYENFFSNRYLYTLCSNNVYMRVLSDSFIILQYLRQGGVNGEITRGDVFMDHPWGVVKGTDEDTNKSSEVDKHNPEKYTKEDLSIGGKDRSSDKAEGECSNQMDTLSSCLFQVYIHFLEEYATMFHVAIVTLVKNKIMWCGESGRDQSKGFFTTTKMNEGSTLKRLNDINTPRRLSEGSNMKRLYEPIVRSDFAALDESTFCQKMYFDLNQEGKYSSSFRHLMRSVLDVFFCKPGMVLPGRGEMLAKQVVAVGEVHTQDKVHLLQARRNKILITFFRNTFYVHSCAGDYIKDSLSRLVGAPPFGKNWVCCKELEELARLVFCVVDCVDV</sequence>
<evidence type="ECO:0000313" key="3">
    <source>
        <dbReference type="Proteomes" id="UP000195012"/>
    </source>
</evidence>
<dbReference type="VEuPathDB" id="PlasmoDB:PKNOH_S06420100"/>
<feature type="compositionally biased region" description="Basic and acidic residues" evidence="1">
    <location>
        <begin position="286"/>
        <end position="315"/>
    </location>
</feature>
<gene>
    <name evidence="2" type="ORF">PKNOH_S06420100</name>
</gene>
<feature type="region of interest" description="Disordered" evidence="1">
    <location>
        <begin position="789"/>
        <end position="809"/>
    </location>
</feature>
<feature type="region of interest" description="Disordered" evidence="1">
    <location>
        <begin position="283"/>
        <end position="334"/>
    </location>
</feature>
<feature type="compositionally biased region" description="Polar residues" evidence="1">
    <location>
        <begin position="317"/>
        <end position="328"/>
    </location>
</feature>
<comment type="caution">
    <text evidence="2">The sequence shown here is derived from an EMBL/GenBank/DDBJ whole genome shotgun (WGS) entry which is preliminary data.</text>
</comment>
<dbReference type="OMA" id="KQTMLFY"/>
<dbReference type="Proteomes" id="UP000195012">
    <property type="component" value="Unassembled WGS sequence"/>
</dbReference>
<dbReference type="VEuPathDB" id="PlasmoDB:PKA1H_070023500"/>
<protein>
    <submittedName>
        <fullName evidence="2">Uncharacterized protein</fullName>
    </submittedName>
</protein>
<dbReference type="EMBL" id="NETL01000020">
    <property type="protein sequence ID" value="OTN67272.1"/>
    <property type="molecule type" value="Genomic_DNA"/>
</dbReference>
<name>A0A1Y3DRF8_PLAKN</name>